<keyword evidence="2" id="KW-1185">Reference proteome</keyword>
<dbReference type="Proteomes" id="UP001627154">
    <property type="component" value="Unassembled WGS sequence"/>
</dbReference>
<comment type="caution">
    <text evidence="1">The sequence shown here is derived from an EMBL/GenBank/DDBJ whole genome shotgun (WGS) entry which is preliminary data.</text>
</comment>
<reference evidence="1 2" key="1">
    <citation type="journal article" date="2024" name="bioRxiv">
        <title>A reference genome for Trichogramma kaykai: A tiny desert-dwelling parasitoid wasp with competing sex-ratio distorters.</title>
        <authorList>
            <person name="Culotta J."/>
            <person name="Lindsey A.R."/>
        </authorList>
    </citation>
    <scope>NUCLEOTIDE SEQUENCE [LARGE SCALE GENOMIC DNA]</scope>
    <source>
        <strain evidence="1 2">KSX58</strain>
    </source>
</reference>
<dbReference type="EMBL" id="JBJJXI010000037">
    <property type="protein sequence ID" value="KAL3402270.1"/>
    <property type="molecule type" value="Genomic_DNA"/>
</dbReference>
<protein>
    <submittedName>
        <fullName evidence="1">Uncharacterized protein</fullName>
    </submittedName>
</protein>
<gene>
    <name evidence="1" type="ORF">TKK_004794</name>
</gene>
<sequence length="82" mass="9657">MGNDKQLESVICDIQENTIFHPLEHKDSYSQNICTQNNLHIFKRFWTLQQQLSTSITNVKDKNFNGKFTLVFHSKFLIDLLV</sequence>
<name>A0ABD2XAX2_9HYME</name>
<evidence type="ECO:0000313" key="1">
    <source>
        <dbReference type="EMBL" id="KAL3402270.1"/>
    </source>
</evidence>
<accession>A0ABD2XAX2</accession>
<evidence type="ECO:0000313" key="2">
    <source>
        <dbReference type="Proteomes" id="UP001627154"/>
    </source>
</evidence>
<dbReference type="AlphaFoldDB" id="A0ABD2XAX2"/>
<proteinExistence type="predicted"/>
<organism evidence="1 2">
    <name type="scientific">Trichogramma kaykai</name>
    <dbReference type="NCBI Taxonomy" id="54128"/>
    <lineage>
        <taxon>Eukaryota</taxon>
        <taxon>Metazoa</taxon>
        <taxon>Ecdysozoa</taxon>
        <taxon>Arthropoda</taxon>
        <taxon>Hexapoda</taxon>
        <taxon>Insecta</taxon>
        <taxon>Pterygota</taxon>
        <taxon>Neoptera</taxon>
        <taxon>Endopterygota</taxon>
        <taxon>Hymenoptera</taxon>
        <taxon>Apocrita</taxon>
        <taxon>Proctotrupomorpha</taxon>
        <taxon>Chalcidoidea</taxon>
        <taxon>Trichogrammatidae</taxon>
        <taxon>Trichogramma</taxon>
    </lineage>
</organism>